<name>A0ABW0YM39_9BACI</name>
<organism evidence="1 2">
    <name type="scientific">Thalassorhabdus alkalitolerans</name>
    <dbReference type="NCBI Taxonomy" id="2282697"/>
    <lineage>
        <taxon>Bacteria</taxon>
        <taxon>Bacillati</taxon>
        <taxon>Bacillota</taxon>
        <taxon>Bacilli</taxon>
        <taxon>Bacillales</taxon>
        <taxon>Bacillaceae</taxon>
        <taxon>Thalassorhabdus</taxon>
    </lineage>
</organism>
<accession>A0ABW0YM39</accession>
<sequence>MGYVPPHHNITALQYGSRMPEEKPFVKRVTPVQPILFQRVPGGKTKEYDRYERNAELTRKRRDIEKELYGHGRLFDGKA</sequence>
<dbReference type="Proteomes" id="UP001596142">
    <property type="component" value="Unassembled WGS sequence"/>
</dbReference>
<reference evidence="2" key="1">
    <citation type="journal article" date="2019" name="Int. J. Syst. Evol. Microbiol.">
        <title>The Global Catalogue of Microorganisms (GCM) 10K type strain sequencing project: providing services to taxonomists for standard genome sequencing and annotation.</title>
        <authorList>
            <consortium name="The Broad Institute Genomics Platform"/>
            <consortium name="The Broad Institute Genome Sequencing Center for Infectious Disease"/>
            <person name="Wu L."/>
            <person name="Ma J."/>
        </authorList>
    </citation>
    <scope>NUCLEOTIDE SEQUENCE [LARGE SCALE GENOMIC DNA]</scope>
    <source>
        <strain evidence="2">CECT 7184</strain>
    </source>
</reference>
<keyword evidence="2" id="KW-1185">Reference proteome</keyword>
<comment type="caution">
    <text evidence="1">The sequence shown here is derived from an EMBL/GenBank/DDBJ whole genome shotgun (WGS) entry which is preliminary data.</text>
</comment>
<proteinExistence type="predicted"/>
<dbReference type="RefSeq" id="WP_385939625.1">
    <property type="nucleotide sequence ID" value="NZ_JBHSOZ010000003.1"/>
</dbReference>
<evidence type="ECO:0000313" key="1">
    <source>
        <dbReference type="EMBL" id="MFC5712472.1"/>
    </source>
</evidence>
<protein>
    <submittedName>
        <fullName evidence="1">Uncharacterized protein</fullName>
    </submittedName>
</protein>
<gene>
    <name evidence="1" type="ORF">ACFPU1_06740</name>
</gene>
<dbReference type="EMBL" id="JBHSOZ010000003">
    <property type="protein sequence ID" value="MFC5712472.1"/>
    <property type="molecule type" value="Genomic_DNA"/>
</dbReference>
<evidence type="ECO:0000313" key="2">
    <source>
        <dbReference type="Proteomes" id="UP001596142"/>
    </source>
</evidence>